<keyword evidence="3" id="KW-1185">Reference proteome</keyword>
<evidence type="ECO:0000313" key="3">
    <source>
        <dbReference type="Proteomes" id="UP000765509"/>
    </source>
</evidence>
<comment type="caution">
    <text evidence="2">The sequence shown here is derived from an EMBL/GenBank/DDBJ whole genome shotgun (WGS) entry which is preliminary data.</text>
</comment>
<sequence>MSAKEGKANPKEQSEGKGKAQVEQALPTELQNSQEREDSHGQCVQYGNNSYLIQKQGGGKNEPILSKEIELLKLVNNFETCIKEILTKLNNSEYIQQNLGREILQVKESQKTIIGLESVNKDNILSLTQISARIESKVTLINQPDDNSISFITKQLRELRI</sequence>
<feature type="compositionally biased region" description="Basic and acidic residues" evidence="1">
    <location>
        <begin position="1"/>
        <end position="20"/>
    </location>
</feature>
<evidence type="ECO:0000313" key="2">
    <source>
        <dbReference type="EMBL" id="MBW0518433.1"/>
    </source>
</evidence>
<gene>
    <name evidence="2" type="ORF">O181_058148</name>
</gene>
<feature type="region of interest" description="Disordered" evidence="1">
    <location>
        <begin position="1"/>
        <end position="41"/>
    </location>
</feature>
<organism evidence="2 3">
    <name type="scientific">Austropuccinia psidii MF-1</name>
    <dbReference type="NCBI Taxonomy" id="1389203"/>
    <lineage>
        <taxon>Eukaryota</taxon>
        <taxon>Fungi</taxon>
        <taxon>Dikarya</taxon>
        <taxon>Basidiomycota</taxon>
        <taxon>Pucciniomycotina</taxon>
        <taxon>Pucciniomycetes</taxon>
        <taxon>Pucciniales</taxon>
        <taxon>Sphaerophragmiaceae</taxon>
        <taxon>Austropuccinia</taxon>
    </lineage>
</organism>
<reference evidence="2" key="1">
    <citation type="submission" date="2021-03" db="EMBL/GenBank/DDBJ databases">
        <title>Draft genome sequence of rust myrtle Austropuccinia psidii MF-1, a brazilian biotype.</title>
        <authorList>
            <person name="Quecine M.C."/>
            <person name="Pachon D.M.R."/>
            <person name="Bonatelli M.L."/>
            <person name="Correr F.H."/>
            <person name="Franceschini L.M."/>
            <person name="Leite T.F."/>
            <person name="Margarido G.R.A."/>
            <person name="Almeida C.A."/>
            <person name="Ferrarezi J.A."/>
            <person name="Labate C.A."/>
        </authorList>
    </citation>
    <scope>NUCLEOTIDE SEQUENCE</scope>
    <source>
        <strain evidence="2">MF-1</strain>
    </source>
</reference>
<dbReference type="AlphaFoldDB" id="A0A9Q3ECK1"/>
<evidence type="ECO:0000256" key="1">
    <source>
        <dbReference type="SAM" id="MobiDB-lite"/>
    </source>
</evidence>
<dbReference type="Proteomes" id="UP000765509">
    <property type="component" value="Unassembled WGS sequence"/>
</dbReference>
<proteinExistence type="predicted"/>
<dbReference type="EMBL" id="AVOT02026631">
    <property type="protein sequence ID" value="MBW0518433.1"/>
    <property type="molecule type" value="Genomic_DNA"/>
</dbReference>
<accession>A0A9Q3ECK1</accession>
<protein>
    <submittedName>
        <fullName evidence="2">Uncharacterized protein</fullName>
    </submittedName>
</protein>
<name>A0A9Q3ECK1_9BASI</name>